<keyword evidence="3" id="KW-0677">Repeat</keyword>
<dbReference type="SUPFAM" id="SSF57667">
    <property type="entry name" value="beta-beta-alpha zinc fingers"/>
    <property type="match status" value="2"/>
</dbReference>
<evidence type="ECO:0000256" key="4">
    <source>
        <dbReference type="ARBA" id="ARBA00022771"/>
    </source>
</evidence>
<keyword evidence="2" id="KW-0479">Metal-binding</keyword>
<evidence type="ECO:0000256" key="8">
    <source>
        <dbReference type="SAM" id="Coils"/>
    </source>
</evidence>
<dbReference type="InterPro" id="IPR036236">
    <property type="entry name" value="Znf_C2H2_sf"/>
</dbReference>
<evidence type="ECO:0000259" key="10">
    <source>
        <dbReference type="PROSITE" id="PS50157"/>
    </source>
</evidence>
<dbReference type="EMBL" id="HG937694">
    <property type="protein sequence ID" value="CDP38527.1"/>
    <property type="molecule type" value="Genomic_DNA"/>
</dbReference>
<evidence type="ECO:0000256" key="3">
    <source>
        <dbReference type="ARBA" id="ARBA00022737"/>
    </source>
</evidence>
<evidence type="ECO:0000256" key="6">
    <source>
        <dbReference type="ARBA" id="ARBA00023242"/>
    </source>
</evidence>
<dbReference type="PANTHER" id="PTHR24394">
    <property type="entry name" value="ZINC FINGER PROTEIN"/>
    <property type="match status" value="1"/>
</dbReference>
<dbReference type="PROSITE" id="PS50157">
    <property type="entry name" value="ZINC_FINGER_C2H2_2"/>
    <property type="match status" value="3"/>
</dbReference>
<organism evidence="11">
    <name type="scientific">Blastobotrys adeninivorans</name>
    <name type="common">Yeast</name>
    <name type="synonym">Arxula adeninivorans</name>
    <dbReference type="NCBI Taxonomy" id="409370"/>
    <lineage>
        <taxon>Eukaryota</taxon>
        <taxon>Fungi</taxon>
        <taxon>Dikarya</taxon>
        <taxon>Ascomycota</taxon>
        <taxon>Saccharomycotina</taxon>
        <taxon>Dipodascomycetes</taxon>
        <taxon>Dipodascales</taxon>
        <taxon>Trichomonascaceae</taxon>
        <taxon>Blastobotrys</taxon>
    </lineage>
</organism>
<dbReference type="FunFam" id="3.30.160.60:FF:000624">
    <property type="entry name" value="zinc finger protein 697"/>
    <property type="match status" value="1"/>
</dbReference>
<evidence type="ECO:0000256" key="9">
    <source>
        <dbReference type="SAM" id="MobiDB-lite"/>
    </source>
</evidence>
<feature type="coiled-coil region" evidence="8">
    <location>
        <begin position="145"/>
        <end position="172"/>
    </location>
</feature>
<dbReference type="PROSITE" id="PS00028">
    <property type="entry name" value="ZINC_FINGER_C2H2_1"/>
    <property type="match status" value="2"/>
</dbReference>
<protein>
    <submittedName>
        <fullName evidence="11">ARAD1D36652p</fullName>
    </submittedName>
</protein>
<evidence type="ECO:0000313" key="11">
    <source>
        <dbReference type="EMBL" id="CDP38527.1"/>
    </source>
</evidence>
<dbReference type="Pfam" id="PF00096">
    <property type="entry name" value="zf-C2H2"/>
    <property type="match status" value="3"/>
</dbReference>
<dbReference type="AlphaFoldDB" id="A0A060TI74"/>
<evidence type="ECO:0000256" key="2">
    <source>
        <dbReference type="ARBA" id="ARBA00022723"/>
    </source>
</evidence>
<dbReference type="FunFam" id="3.30.160.60:FF:000100">
    <property type="entry name" value="Zinc finger 45-like"/>
    <property type="match status" value="1"/>
</dbReference>
<reference evidence="11" key="1">
    <citation type="submission" date="2014-02" db="EMBL/GenBank/DDBJ databases">
        <authorList>
            <person name="Genoscope - CEA"/>
        </authorList>
    </citation>
    <scope>NUCLEOTIDE SEQUENCE</scope>
    <source>
        <strain evidence="11">LS3</strain>
    </source>
</reference>
<feature type="domain" description="C2H2-type" evidence="10">
    <location>
        <begin position="6"/>
        <end position="33"/>
    </location>
</feature>
<dbReference type="GO" id="GO:0005634">
    <property type="term" value="C:nucleus"/>
    <property type="evidence" value="ECO:0007669"/>
    <property type="project" value="UniProtKB-SubCell"/>
</dbReference>
<dbReference type="Gene3D" id="3.30.160.60">
    <property type="entry name" value="Classic Zinc Finger"/>
    <property type="match status" value="3"/>
</dbReference>
<evidence type="ECO:0000256" key="5">
    <source>
        <dbReference type="ARBA" id="ARBA00022833"/>
    </source>
</evidence>
<keyword evidence="8" id="KW-0175">Coiled coil</keyword>
<evidence type="ECO:0000256" key="1">
    <source>
        <dbReference type="ARBA" id="ARBA00004123"/>
    </source>
</evidence>
<gene>
    <name evidence="11" type="ORF">GNLVRS02_ARAD1D36652g</name>
</gene>
<feature type="domain" description="C2H2-type" evidence="10">
    <location>
        <begin position="34"/>
        <end position="61"/>
    </location>
</feature>
<dbReference type="SMART" id="SM00355">
    <property type="entry name" value="ZnF_C2H2"/>
    <property type="match status" value="3"/>
</dbReference>
<dbReference type="PANTHER" id="PTHR24394:SF44">
    <property type="entry name" value="ZINC FINGER PROTEIN 271-LIKE"/>
    <property type="match status" value="1"/>
</dbReference>
<dbReference type="GO" id="GO:0000981">
    <property type="term" value="F:DNA-binding transcription factor activity, RNA polymerase II-specific"/>
    <property type="evidence" value="ECO:0007669"/>
    <property type="project" value="TreeGrafter"/>
</dbReference>
<keyword evidence="6" id="KW-0539">Nucleus</keyword>
<dbReference type="GO" id="GO:0008270">
    <property type="term" value="F:zinc ion binding"/>
    <property type="evidence" value="ECO:0007669"/>
    <property type="project" value="UniProtKB-KW"/>
</dbReference>
<evidence type="ECO:0000256" key="7">
    <source>
        <dbReference type="PROSITE-ProRule" id="PRU00042"/>
    </source>
</evidence>
<keyword evidence="5" id="KW-0862">Zinc</keyword>
<comment type="subcellular location">
    <subcellularLocation>
        <location evidence="1">Nucleus</location>
    </subcellularLocation>
</comment>
<feature type="compositionally biased region" description="Low complexity" evidence="9">
    <location>
        <begin position="119"/>
        <end position="133"/>
    </location>
</feature>
<proteinExistence type="predicted"/>
<dbReference type="FunFam" id="3.30.160.60:FF:001666">
    <property type="entry name" value="MDS1 and EVI1 complex locus"/>
    <property type="match status" value="1"/>
</dbReference>
<accession>A0A060TI74</accession>
<reference evidence="11" key="2">
    <citation type="submission" date="2014-06" db="EMBL/GenBank/DDBJ databases">
        <title>The complete genome of Blastobotrys (Arxula) adeninivorans LS3 - a yeast of biotechnological interest.</title>
        <authorList>
            <person name="Kunze G."/>
            <person name="Gaillardin C."/>
            <person name="Czernicka M."/>
            <person name="Durrens P."/>
            <person name="Martin T."/>
            <person name="Boer E."/>
            <person name="Gabaldon T."/>
            <person name="Cruz J."/>
            <person name="Talla E."/>
            <person name="Marck C."/>
            <person name="Goffeau A."/>
            <person name="Barbe V."/>
            <person name="Baret P."/>
            <person name="Baronian K."/>
            <person name="Beier S."/>
            <person name="Bleykasten C."/>
            <person name="Bode R."/>
            <person name="Casaregola S."/>
            <person name="Despons L."/>
            <person name="Fairhead C."/>
            <person name="Giersberg M."/>
            <person name="Gierski P."/>
            <person name="Hahnel U."/>
            <person name="Hartmann A."/>
            <person name="Jankowska D."/>
            <person name="Jubin C."/>
            <person name="Jung P."/>
            <person name="Lafontaine I."/>
            <person name="Leh-Louis V."/>
            <person name="Lemaire M."/>
            <person name="Marcet-Houben M."/>
            <person name="Mascher M."/>
            <person name="Morel G."/>
            <person name="Richard G.-F."/>
            <person name="Riechen J."/>
            <person name="Sacerdot C."/>
            <person name="Sarkar A."/>
            <person name="Savel G."/>
            <person name="Schacherer J."/>
            <person name="Sherman D."/>
            <person name="Straub M.-L."/>
            <person name="Stein N."/>
            <person name="Thierry A."/>
            <person name="Trautwein-Schult A."/>
            <person name="Westhof E."/>
            <person name="Worch S."/>
            <person name="Dujon B."/>
            <person name="Souciet J.-L."/>
            <person name="Wincker P."/>
            <person name="Scholz U."/>
            <person name="Neuveglise N."/>
        </authorList>
    </citation>
    <scope>NUCLEOTIDE SEQUENCE</scope>
    <source>
        <strain evidence="11">LS3</strain>
    </source>
</reference>
<sequence>MDRGRHQCPQCGQTFTRNHNLKSHMLTHSEERPYSCETCKSKFRRIHDLKRHLKLHTGERPHECSKCGRRFARTDALARHTRVSLACGDRPHSTSPPESNGTHDIKTAPGPVDQSAPSIPTNITTNNNDPTTPIEHRMLDPWAMVARLEARTQSLEDRLMRAEARIEALESDR</sequence>
<name>A0A060TI74_BLAAD</name>
<feature type="domain" description="C2H2-type" evidence="10">
    <location>
        <begin position="62"/>
        <end position="91"/>
    </location>
</feature>
<keyword evidence="4 7" id="KW-0863">Zinc-finger</keyword>
<dbReference type="InterPro" id="IPR013087">
    <property type="entry name" value="Znf_C2H2_type"/>
</dbReference>
<feature type="region of interest" description="Disordered" evidence="9">
    <location>
        <begin position="83"/>
        <end position="134"/>
    </location>
</feature>
<dbReference type="PhylomeDB" id="A0A060TI74"/>